<dbReference type="CDD" id="cd12087">
    <property type="entry name" value="TM_EGFR-like"/>
    <property type="match status" value="1"/>
</dbReference>
<feature type="compositionally biased region" description="Polar residues" evidence="1">
    <location>
        <begin position="353"/>
        <end position="374"/>
    </location>
</feature>
<feature type="compositionally biased region" description="Low complexity" evidence="1">
    <location>
        <begin position="41"/>
        <end position="51"/>
    </location>
</feature>
<feature type="region of interest" description="Disordered" evidence="1">
    <location>
        <begin position="41"/>
        <end position="63"/>
    </location>
</feature>
<feature type="region of interest" description="Disordered" evidence="1">
    <location>
        <begin position="229"/>
        <end position="284"/>
    </location>
</feature>
<dbReference type="STRING" id="71717.A0A4Y7T7N8"/>
<feature type="compositionally biased region" description="Basic and acidic residues" evidence="1">
    <location>
        <begin position="263"/>
        <end position="272"/>
    </location>
</feature>
<name>A0A4Y7T7N8_COPMI</name>
<protein>
    <submittedName>
        <fullName evidence="3">Uncharacterized protein</fullName>
    </submittedName>
</protein>
<feature type="compositionally biased region" description="Pro residues" evidence="1">
    <location>
        <begin position="413"/>
        <end position="424"/>
    </location>
</feature>
<feature type="transmembrane region" description="Helical" evidence="2">
    <location>
        <begin position="175"/>
        <end position="196"/>
    </location>
</feature>
<dbReference type="OrthoDB" id="3266934at2759"/>
<dbReference type="Proteomes" id="UP000298030">
    <property type="component" value="Unassembled WGS sequence"/>
</dbReference>
<feature type="region of interest" description="Disordered" evidence="1">
    <location>
        <begin position="391"/>
        <end position="507"/>
    </location>
</feature>
<dbReference type="PANTHER" id="PTHR16861">
    <property type="entry name" value="GLYCOPROTEIN 38"/>
    <property type="match status" value="1"/>
</dbReference>
<evidence type="ECO:0000313" key="3">
    <source>
        <dbReference type="EMBL" id="TEB29968.1"/>
    </source>
</evidence>
<reference evidence="3 4" key="1">
    <citation type="journal article" date="2019" name="Nat. Ecol. Evol.">
        <title>Megaphylogeny resolves global patterns of mushroom evolution.</title>
        <authorList>
            <person name="Varga T."/>
            <person name="Krizsan K."/>
            <person name="Foldi C."/>
            <person name="Dima B."/>
            <person name="Sanchez-Garcia M."/>
            <person name="Sanchez-Ramirez S."/>
            <person name="Szollosi G.J."/>
            <person name="Szarkandi J.G."/>
            <person name="Papp V."/>
            <person name="Albert L."/>
            <person name="Andreopoulos W."/>
            <person name="Angelini C."/>
            <person name="Antonin V."/>
            <person name="Barry K.W."/>
            <person name="Bougher N.L."/>
            <person name="Buchanan P."/>
            <person name="Buyck B."/>
            <person name="Bense V."/>
            <person name="Catcheside P."/>
            <person name="Chovatia M."/>
            <person name="Cooper J."/>
            <person name="Damon W."/>
            <person name="Desjardin D."/>
            <person name="Finy P."/>
            <person name="Geml J."/>
            <person name="Haridas S."/>
            <person name="Hughes K."/>
            <person name="Justo A."/>
            <person name="Karasinski D."/>
            <person name="Kautmanova I."/>
            <person name="Kiss B."/>
            <person name="Kocsube S."/>
            <person name="Kotiranta H."/>
            <person name="LaButti K.M."/>
            <person name="Lechner B.E."/>
            <person name="Liimatainen K."/>
            <person name="Lipzen A."/>
            <person name="Lukacs Z."/>
            <person name="Mihaltcheva S."/>
            <person name="Morgado L.N."/>
            <person name="Niskanen T."/>
            <person name="Noordeloos M.E."/>
            <person name="Ohm R.A."/>
            <person name="Ortiz-Santana B."/>
            <person name="Ovrebo C."/>
            <person name="Racz N."/>
            <person name="Riley R."/>
            <person name="Savchenko A."/>
            <person name="Shiryaev A."/>
            <person name="Soop K."/>
            <person name="Spirin V."/>
            <person name="Szebenyi C."/>
            <person name="Tomsovsky M."/>
            <person name="Tulloss R.E."/>
            <person name="Uehling J."/>
            <person name="Grigoriev I.V."/>
            <person name="Vagvolgyi C."/>
            <person name="Papp T."/>
            <person name="Martin F.M."/>
            <person name="Miettinen O."/>
            <person name="Hibbett D.S."/>
            <person name="Nagy L.G."/>
        </authorList>
    </citation>
    <scope>NUCLEOTIDE SEQUENCE [LARGE SCALE GENOMIC DNA]</scope>
    <source>
        <strain evidence="3 4">FP101781</strain>
    </source>
</reference>
<keyword evidence="2" id="KW-0812">Transmembrane</keyword>
<accession>A0A4Y7T7N8</accession>
<gene>
    <name evidence="3" type="ORF">FA13DRAFT_1734309</name>
</gene>
<keyword evidence="2" id="KW-0472">Membrane</keyword>
<dbReference type="PANTHER" id="PTHR16861:SF4">
    <property type="entry name" value="SH3 DOMAIN PROTEIN (AFU_ORTHOLOGUE AFUA_1G13610)"/>
    <property type="match status" value="1"/>
</dbReference>
<evidence type="ECO:0000256" key="1">
    <source>
        <dbReference type="SAM" id="MobiDB-lite"/>
    </source>
</evidence>
<keyword evidence="2" id="KW-1133">Transmembrane helix</keyword>
<keyword evidence="4" id="KW-1185">Reference proteome</keyword>
<feature type="compositionally biased region" description="Basic residues" evidence="1">
    <location>
        <begin position="236"/>
        <end position="248"/>
    </location>
</feature>
<feature type="compositionally biased region" description="Low complexity" evidence="1">
    <location>
        <begin position="126"/>
        <end position="157"/>
    </location>
</feature>
<dbReference type="EMBL" id="QPFP01000025">
    <property type="protein sequence ID" value="TEB29968.1"/>
    <property type="molecule type" value="Genomic_DNA"/>
</dbReference>
<evidence type="ECO:0000313" key="4">
    <source>
        <dbReference type="Proteomes" id="UP000298030"/>
    </source>
</evidence>
<evidence type="ECO:0000256" key="2">
    <source>
        <dbReference type="SAM" id="Phobius"/>
    </source>
</evidence>
<feature type="region of interest" description="Disordered" evidence="1">
    <location>
        <begin position="302"/>
        <end position="374"/>
    </location>
</feature>
<feature type="compositionally biased region" description="Polar residues" evidence="1">
    <location>
        <begin position="249"/>
        <end position="262"/>
    </location>
</feature>
<feature type="region of interest" description="Disordered" evidence="1">
    <location>
        <begin position="124"/>
        <end position="166"/>
    </location>
</feature>
<organism evidence="3 4">
    <name type="scientific">Coprinellus micaceus</name>
    <name type="common">Glistening ink-cap mushroom</name>
    <name type="synonym">Coprinus micaceus</name>
    <dbReference type="NCBI Taxonomy" id="71717"/>
    <lineage>
        <taxon>Eukaryota</taxon>
        <taxon>Fungi</taxon>
        <taxon>Dikarya</taxon>
        <taxon>Basidiomycota</taxon>
        <taxon>Agaricomycotina</taxon>
        <taxon>Agaricomycetes</taxon>
        <taxon>Agaricomycetidae</taxon>
        <taxon>Agaricales</taxon>
        <taxon>Agaricineae</taxon>
        <taxon>Psathyrellaceae</taxon>
        <taxon>Coprinellus</taxon>
    </lineage>
</organism>
<sequence>MRQGGGIELNPVLSFDTIGNLTTCESATIRWFYSGPTSDMSFTSTSTSTSTRPPFENSRDRRAPGPFVDMVISNAIDPSSLSFRWSAVNIASGSYKFEAFMEARNFVQESPVFHVLTGRNTACLQPGSPSTSATTSETSTGSVTGTGAPPSQSSGSWVPGGSGGQSKNPINVGSIVGIVLGVLAMTIIGVGAYFFVRNRRRRELIGGGGKKWNHLNSTDSRGGLIAAAIAPPPTRASRRLSASHRRANHSNGSSSLGHTTKGSQDDIAEKEMGSPGYSSRKDSLGSYDSHAMALSTLPSLHLHNPDHSYDEDDMSSPKHRKATYADPTSVGTAIQRSSSDARSRSRPYLPTIESANNSASGTPEGTSFSHNTYEMQSPSAHNAMNFEGKRVNRQSFGRKRKPVPAYTLESESPPTPNSPSPMPSSPNSATPLDSQSYEPDYLHQPQPHSPHSPTPGSSVGHYSTRGGGNGLSRPGTSDGSELLHKSSLGLDGKPVHYLMPDLPADQQ</sequence>
<comment type="caution">
    <text evidence="3">The sequence shown here is derived from an EMBL/GenBank/DDBJ whole genome shotgun (WGS) entry which is preliminary data.</text>
</comment>
<proteinExistence type="predicted"/>
<dbReference type="AlphaFoldDB" id="A0A4Y7T7N8"/>